<dbReference type="AlphaFoldDB" id="A0A6A3BSW8"/>
<reference evidence="1" key="1">
    <citation type="submission" date="2019-09" db="EMBL/GenBank/DDBJ databases">
        <title>Draft genome information of white flower Hibiscus syriacus.</title>
        <authorList>
            <person name="Kim Y.-M."/>
        </authorList>
    </citation>
    <scope>NUCLEOTIDE SEQUENCE [LARGE SCALE GENOMIC DNA]</scope>
    <source>
        <strain evidence="1">YM2019G1</strain>
    </source>
</reference>
<comment type="caution">
    <text evidence="1">The sequence shown here is derived from an EMBL/GenBank/DDBJ whole genome shotgun (WGS) entry which is preliminary data.</text>
</comment>
<sequence length="72" mass="7937">MKIAGAIAFFKLEVRIHGECGTRLDGGRYRTSAAGLNRTAIDAVFACPIQVSLQLGFAYSRFRQTKLHSIVH</sequence>
<gene>
    <name evidence="1" type="ORF">F3Y22_tig00110020pilonHSYRG00459</name>
</gene>
<accession>A0A6A3BSW8</accession>
<dbReference type="EMBL" id="VEPZ02000817">
    <property type="protein sequence ID" value="KAE8718019.1"/>
    <property type="molecule type" value="Genomic_DNA"/>
</dbReference>
<evidence type="ECO:0000313" key="2">
    <source>
        <dbReference type="Proteomes" id="UP000436088"/>
    </source>
</evidence>
<proteinExistence type="predicted"/>
<keyword evidence="2" id="KW-1185">Reference proteome</keyword>
<evidence type="ECO:0000313" key="1">
    <source>
        <dbReference type="EMBL" id="KAE8718019.1"/>
    </source>
</evidence>
<organism evidence="1 2">
    <name type="scientific">Hibiscus syriacus</name>
    <name type="common">Rose of Sharon</name>
    <dbReference type="NCBI Taxonomy" id="106335"/>
    <lineage>
        <taxon>Eukaryota</taxon>
        <taxon>Viridiplantae</taxon>
        <taxon>Streptophyta</taxon>
        <taxon>Embryophyta</taxon>
        <taxon>Tracheophyta</taxon>
        <taxon>Spermatophyta</taxon>
        <taxon>Magnoliopsida</taxon>
        <taxon>eudicotyledons</taxon>
        <taxon>Gunneridae</taxon>
        <taxon>Pentapetalae</taxon>
        <taxon>rosids</taxon>
        <taxon>malvids</taxon>
        <taxon>Malvales</taxon>
        <taxon>Malvaceae</taxon>
        <taxon>Malvoideae</taxon>
        <taxon>Hibiscus</taxon>
    </lineage>
</organism>
<dbReference type="Proteomes" id="UP000436088">
    <property type="component" value="Unassembled WGS sequence"/>
</dbReference>
<name>A0A6A3BSW8_HIBSY</name>
<protein>
    <submittedName>
        <fullName evidence="1">Uncharacterized protein</fullName>
    </submittedName>
</protein>